<comment type="caution">
    <text evidence="3">The sequence shown here is derived from an EMBL/GenBank/DDBJ whole genome shotgun (WGS) entry which is preliminary data.</text>
</comment>
<dbReference type="InParanoid" id="A0A1Y2E7K7"/>
<dbReference type="Proteomes" id="UP000193689">
    <property type="component" value="Unassembled WGS sequence"/>
</dbReference>
<gene>
    <name evidence="3" type="ORF">BCR38DRAFT_456278</name>
</gene>
<dbReference type="EMBL" id="MCFJ01000004">
    <property type="protein sequence ID" value="ORY67548.1"/>
    <property type="molecule type" value="Genomic_DNA"/>
</dbReference>
<dbReference type="RefSeq" id="XP_040718172.1">
    <property type="nucleotide sequence ID" value="XM_040861899.1"/>
</dbReference>
<dbReference type="SUPFAM" id="SSF52096">
    <property type="entry name" value="ClpP/crotonase"/>
    <property type="match status" value="1"/>
</dbReference>
<keyword evidence="4" id="KW-1185">Reference proteome</keyword>
<protein>
    <submittedName>
        <fullName evidence="3">Enoyl-CoA hydratase/isomerase family protein</fullName>
    </submittedName>
</protein>
<dbReference type="PANTHER" id="PTHR42964">
    <property type="entry name" value="ENOYL-COA HYDRATASE"/>
    <property type="match status" value="1"/>
</dbReference>
<dbReference type="InterPro" id="IPR001753">
    <property type="entry name" value="Enoyl-CoA_hydra/iso"/>
</dbReference>
<dbReference type="STRING" id="1141098.A0A1Y2E7K7"/>
<dbReference type="InterPro" id="IPR018376">
    <property type="entry name" value="Enoyl-CoA_hyd/isom_CS"/>
</dbReference>
<dbReference type="InterPro" id="IPR029045">
    <property type="entry name" value="ClpP/crotonase-like_dom_sf"/>
</dbReference>
<proteinExistence type="inferred from homology"/>
<keyword evidence="3" id="KW-0413">Isomerase</keyword>
<organism evidence="3 4">
    <name type="scientific">Pseudomassariella vexata</name>
    <dbReference type="NCBI Taxonomy" id="1141098"/>
    <lineage>
        <taxon>Eukaryota</taxon>
        <taxon>Fungi</taxon>
        <taxon>Dikarya</taxon>
        <taxon>Ascomycota</taxon>
        <taxon>Pezizomycotina</taxon>
        <taxon>Sordariomycetes</taxon>
        <taxon>Xylariomycetidae</taxon>
        <taxon>Amphisphaeriales</taxon>
        <taxon>Pseudomassariaceae</taxon>
        <taxon>Pseudomassariella</taxon>
    </lineage>
</organism>
<dbReference type="PROSITE" id="PS00166">
    <property type="entry name" value="ENOYL_COA_HYDRATASE"/>
    <property type="match status" value="1"/>
</dbReference>
<name>A0A1Y2E7K7_9PEZI</name>
<dbReference type="Pfam" id="PF00378">
    <property type="entry name" value="ECH_1"/>
    <property type="match status" value="1"/>
</dbReference>
<comment type="similarity">
    <text evidence="1 2">Belongs to the enoyl-CoA hydratase/isomerase family.</text>
</comment>
<sequence length="271" mass="29435">MPPFPWTALQTHDGYEVSRQGGTIRLCLNRPEQGNALTLSMMQDITLLFKALSTDASVHRIIITGCGRYFCTGMQLKEDLFGSVSQRRTALQDLFSVIDTCPKTTIAVINGPAFGGGVGLATVCDVRLALSTSFFCLSEVKLGLCPAIISRFIVREWGTSLARMAMMTGRRVESQTLYGAGVLHALAPDIDSLEKITEEFLSAMRLAAPQASALCKMLVRETAWDGDTETTVGEVFAAMLAENSESSYGVAQFRKGTKAILWEDRDGNGCI</sequence>
<dbReference type="InterPro" id="IPR051683">
    <property type="entry name" value="Enoyl-CoA_Hydratase/Isomerase"/>
</dbReference>
<dbReference type="GeneID" id="63778111"/>
<evidence type="ECO:0000256" key="2">
    <source>
        <dbReference type="RuleBase" id="RU003707"/>
    </source>
</evidence>
<reference evidence="3 4" key="1">
    <citation type="submission" date="2016-07" db="EMBL/GenBank/DDBJ databases">
        <title>Pervasive Adenine N6-methylation of Active Genes in Fungi.</title>
        <authorList>
            <consortium name="DOE Joint Genome Institute"/>
            <person name="Mondo S.J."/>
            <person name="Dannebaum R.O."/>
            <person name="Kuo R.C."/>
            <person name="Labutti K."/>
            <person name="Haridas S."/>
            <person name="Kuo A."/>
            <person name="Salamov A."/>
            <person name="Ahrendt S.R."/>
            <person name="Lipzen A."/>
            <person name="Sullivan W."/>
            <person name="Andreopoulos W.B."/>
            <person name="Clum A."/>
            <person name="Lindquist E."/>
            <person name="Daum C."/>
            <person name="Ramamoorthy G.K."/>
            <person name="Gryganskyi A."/>
            <person name="Culley D."/>
            <person name="Magnuson J.K."/>
            <person name="James T.Y."/>
            <person name="O'Malley M.A."/>
            <person name="Stajich J.E."/>
            <person name="Spatafora J.W."/>
            <person name="Visel A."/>
            <person name="Grigoriev I.V."/>
        </authorList>
    </citation>
    <scope>NUCLEOTIDE SEQUENCE [LARGE SCALE GENOMIC DNA]</scope>
    <source>
        <strain evidence="3 4">CBS 129021</strain>
    </source>
</reference>
<evidence type="ECO:0000256" key="1">
    <source>
        <dbReference type="ARBA" id="ARBA00005254"/>
    </source>
</evidence>
<dbReference type="Gene3D" id="3.90.226.10">
    <property type="entry name" value="2-enoyl-CoA Hydratase, Chain A, domain 1"/>
    <property type="match status" value="1"/>
</dbReference>
<dbReference type="AlphaFoldDB" id="A0A1Y2E7K7"/>
<dbReference type="CDD" id="cd06558">
    <property type="entry name" value="crotonase-like"/>
    <property type="match status" value="1"/>
</dbReference>
<dbReference type="PANTHER" id="PTHR42964:SF1">
    <property type="entry name" value="POLYKETIDE BIOSYNTHESIS ENOYL-COA HYDRATASE PKSH-RELATED"/>
    <property type="match status" value="1"/>
</dbReference>
<evidence type="ECO:0000313" key="4">
    <source>
        <dbReference type="Proteomes" id="UP000193689"/>
    </source>
</evidence>
<dbReference type="GO" id="GO:0016853">
    <property type="term" value="F:isomerase activity"/>
    <property type="evidence" value="ECO:0007669"/>
    <property type="project" value="UniProtKB-KW"/>
</dbReference>
<accession>A0A1Y2E7K7</accession>
<evidence type="ECO:0000313" key="3">
    <source>
        <dbReference type="EMBL" id="ORY67548.1"/>
    </source>
</evidence>
<dbReference type="OrthoDB" id="10253869at2759"/>